<evidence type="ECO:0000256" key="2">
    <source>
        <dbReference type="ARBA" id="ARBA00022960"/>
    </source>
</evidence>
<keyword evidence="8" id="KW-1133">Transmembrane helix</keyword>
<keyword evidence="3" id="KW-0573">Peptidoglycan synthesis</keyword>
<dbReference type="RefSeq" id="WP_211597833.1">
    <property type="nucleotide sequence ID" value="NZ_JAGRQI010000008.1"/>
</dbReference>
<keyword evidence="5" id="KW-0564">Palmitate</keyword>
<name>A0AAW8CPW0_9PAST</name>
<dbReference type="EMBL" id="JASAYJ010000009">
    <property type="protein sequence ID" value="MDP8187203.1"/>
    <property type="molecule type" value="Genomic_DNA"/>
</dbReference>
<dbReference type="PANTHER" id="PTHR38038:SF1">
    <property type="entry name" value="PENICILLIN-BINDING PROTEIN ACTIVATOR LPOA"/>
    <property type="match status" value="1"/>
</dbReference>
<comment type="caution">
    <text evidence="9">The sequence shown here is derived from an EMBL/GenBank/DDBJ whole genome shotgun (WGS) entry which is preliminary data.</text>
</comment>
<dbReference type="GO" id="GO:0030234">
    <property type="term" value="F:enzyme regulator activity"/>
    <property type="evidence" value="ECO:0007669"/>
    <property type="project" value="TreeGrafter"/>
</dbReference>
<reference evidence="9" key="1">
    <citation type="journal article" date="2023" name="Front. Microbiol.">
        <title>Phylogeography and host specificity of Pasteurellaceae pathogenic to sea-farmed fish in the north-east Atlantic.</title>
        <authorList>
            <person name="Gulla S."/>
            <person name="Colquhoun D.J."/>
            <person name="Olsen A.B."/>
            <person name="Spilsberg B."/>
            <person name="Lagesen K."/>
            <person name="Aakesson C.P."/>
            <person name="Strom S."/>
            <person name="Manji F."/>
            <person name="Birkbeck T.H."/>
            <person name="Nilsen H.K."/>
        </authorList>
    </citation>
    <scope>NUCLEOTIDE SEQUENCE</scope>
    <source>
        <strain evidence="9">VIB1234</strain>
    </source>
</reference>
<dbReference type="GO" id="GO:0009252">
    <property type="term" value="P:peptidoglycan biosynthetic process"/>
    <property type="evidence" value="ECO:0007669"/>
    <property type="project" value="UniProtKB-KW"/>
</dbReference>
<keyword evidence="4 8" id="KW-0472">Membrane</keyword>
<dbReference type="Pfam" id="PF04348">
    <property type="entry name" value="LppC"/>
    <property type="match status" value="2"/>
</dbReference>
<dbReference type="InterPro" id="IPR007443">
    <property type="entry name" value="LpoA"/>
</dbReference>
<keyword evidence="6" id="KW-0998">Cell outer membrane</keyword>
<evidence type="ECO:0000256" key="7">
    <source>
        <dbReference type="ARBA" id="ARBA00023288"/>
    </source>
</evidence>
<protein>
    <submittedName>
        <fullName evidence="9">Penicillin-binding protein activator</fullName>
    </submittedName>
</protein>
<dbReference type="AlphaFoldDB" id="A0AAW8CPW0"/>
<evidence type="ECO:0000313" key="10">
    <source>
        <dbReference type="Proteomes" id="UP001230466"/>
    </source>
</evidence>
<feature type="transmembrane region" description="Helical" evidence="8">
    <location>
        <begin position="21"/>
        <end position="41"/>
    </location>
</feature>
<organism evidence="9 10">
    <name type="scientific">Pasteurella atlantica</name>
    <dbReference type="NCBI Taxonomy" id="2827233"/>
    <lineage>
        <taxon>Bacteria</taxon>
        <taxon>Pseudomonadati</taxon>
        <taxon>Pseudomonadota</taxon>
        <taxon>Gammaproteobacteria</taxon>
        <taxon>Pasteurellales</taxon>
        <taxon>Pasteurellaceae</taxon>
        <taxon>Pasteurella</taxon>
    </lineage>
</organism>
<dbReference type="GO" id="GO:0008360">
    <property type="term" value="P:regulation of cell shape"/>
    <property type="evidence" value="ECO:0007669"/>
    <property type="project" value="UniProtKB-KW"/>
</dbReference>
<keyword evidence="8" id="KW-0812">Transmembrane</keyword>
<dbReference type="Proteomes" id="UP001230466">
    <property type="component" value="Unassembled WGS sequence"/>
</dbReference>
<gene>
    <name evidence="9" type="ORF">QJU78_05375</name>
</gene>
<evidence type="ECO:0000256" key="6">
    <source>
        <dbReference type="ARBA" id="ARBA00023237"/>
    </source>
</evidence>
<dbReference type="GO" id="GO:0031241">
    <property type="term" value="C:periplasmic side of cell outer membrane"/>
    <property type="evidence" value="ECO:0007669"/>
    <property type="project" value="TreeGrafter"/>
</dbReference>
<dbReference type="InterPro" id="IPR028082">
    <property type="entry name" value="Peripla_BP_I"/>
</dbReference>
<evidence type="ECO:0000256" key="1">
    <source>
        <dbReference type="ARBA" id="ARBA00022729"/>
    </source>
</evidence>
<keyword evidence="1" id="KW-0732">Signal</keyword>
<dbReference type="CDD" id="cd06339">
    <property type="entry name" value="PBP1_YraM_LppC_lipoprotein-like"/>
    <property type="match status" value="1"/>
</dbReference>
<proteinExistence type="predicted"/>
<keyword evidence="7" id="KW-0449">Lipoprotein</keyword>
<dbReference type="PROSITE" id="PS51257">
    <property type="entry name" value="PROKAR_LIPOPROTEIN"/>
    <property type="match status" value="1"/>
</dbReference>
<sequence length="604" mass="68292">MSILVQKHTRQQLTLKQKIRTILMPIIMVVFLSACTGVGLFKNEVTESLKNDAYSSSEFYVNKMVHSKDAETKQSYRLLAIRQLLNENKVVEAKNMFKRFVILVDAQRIEYKLLTAKLMAMEHKNIEANHSLKAILLSQLSHSQTKRYYNVLVKIAENKKNIIEAVRMYVLLEKYLTNIPEYQQNNNNIWALLRSANKQMLSQTDIKSGEYSLAGWLSLIELYNDNLGAPEMLPQAINNWKMQYPNHSAGQVLPTELKAITTFKQTTFDNIALLLPLSGDLQFLGDIIQEGFNDARGTEDMTTVNIFDTNSGTLSSVIQRVKKSGAQAIAGPLLKSKVDEMFNQSNIDGLSILTLNSTKNAQPRMNVCYYGLAPETEARSAANKVYQDKFEQVIVLAPNDDFGRRSASAFISQWRKLTNNDVSVQYYDKATEIIDKLQNEEGKALYFLGTAEQLLEAKEILDGSELADLFTIYSSSRSHSPNSNADFYTTMNGVKFSEIPLLTDKSSQEYKKARKVAQNDYSMMRLYAMGADAWTLIHHFNELRQIPGFTISGLTGELKANVDCHVERGMKWLQYSSGTIVPDVDDLNIVSEESAESETNLLEE</sequence>
<keyword evidence="2" id="KW-0133">Cell shape</keyword>
<accession>A0AAW8CPW0</accession>
<evidence type="ECO:0000256" key="4">
    <source>
        <dbReference type="ARBA" id="ARBA00023136"/>
    </source>
</evidence>
<evidence type="ECO:0000256" key="8">
    <source>
        <dbReference type="SAM" id="Phobius"/>
    </source>
</evidence>
<dbReference type="Gene3D" id="1.25.40.650">
    <property type="match status" value="1"/>
</dbReference>
<evidence type="ECO:0000256" key="5">
    <source>
        <dbReference type="ARBA" id="ARBA00023139"/>
    </source>
</evidence>
<dbReference type="Gene3D" id="3.40.50.2300">
    <property type="match status" value="2"/>
</dbReference>
<dbReference type="Gene3D" id="1.25.40.10">
    <property type="entry name" value="Tetratricopeptide repeat domain"/>
    <property type="match status" value="1"/>
</dbReference>
<evidence type="ECO:0000256" key="3">
    <source>
        <dbReference type="ARBA" id="ARBA00022984"/>
    </source>
</evidence>
<dbReference type="PANTHER" id="PTHR38038">
    <property type="entry name" value="PENICILLIN-BINDING PROTEIN ACTIVATOR LPOA"/>
    <property type="match status" value="1"/>
</dbReference>
<evidence type="ECO:0000313" key="9">
    <source>
        <dbReference type="EMBL" id="MDP8187203.1"/>
    </source>
</evidence>
<dbReference type="SUPFAM" id="SSF53822">
    <property type="entry name" value="Periplasmic binding protein-like I"/>
    <property type="match status" value="1"/>
</dbReference>
<dbReference type="InterPro" id="IPR011990">
    <property type="entry name" value="TPR-like_helical_dom_sf"/>
</dbReference>